<evidence type="ECO:0000256" key="1">
    <source>
        <dbReference type="SAM" id="MobiDB-lite"/>
    </source>
</evidence>
<evidence type="ECO:0000313" key="2">
    <source>
        <dbReference type="EMBL" id="SFH04853.1"/>
    </source>
</evidence>
<protein>
    <submittedName>
        <fullName evidence="2">Uncharacterized protein</fullName>
    </submittedName>
</protein>
<accession>A0A1I2WU61</accession>
<proteinExistence type="predicted"/>
<dbReference type="Proteomes" id="UP000199229">
    <property type="component" value="Unassembled WGS sequence"/>
</dbReference>
<sequence>MKVPGPVELSAAWSGLPDSLRDHIGFIAFDMVFQGFLSGQAYGPEDRVLSCDEERGEAYDRECRGMTELYRTVEDAVPDLFGPKGENPAWCANPGPSPTPTNQITTGNP</sequence>
<dbReference type="EMBL" id="FOPM01000027">
    <property type="protein sequence ID" value="SFH04853.1"/>
    <property type="molecule type" value="Genomic_DNA"/>
</dbReference>
<evidence type="ECO:0000313" key="3">
    <source>
        <dbReference type="Proteomes" id="UP000199229"/>
    </source>
</evidence>
<keyword evidence="3" id="KW-1185">Reference proteome</keyword>
<reference evidence="3" key="1">
    <citation type="submission" date="2016-10" db="EMBL/GenBank/DDBJ databases">
        <authorList>
            <person name="Varghese N."/>
            <person name="Submissions S."/>
        </authorList>
    </citation>
    <scope>NUCLEOTIDE SEQUENCE [LARGE SCALE GENOMIC DNA]</scope>
    <source>
        <strain evidence="3">Gh-105</strain>
    </source>
</reference>
<dbReference type="RefSeq" id="WP_091974656.1">
    <property type="nucleotide sequence ID" value="NZ_FOPM01000027.1"/>
</dbReference>
<dbReference type="AlphaFoldDB" id="A0A1I2WU61"/>
<feature type="region of interest" description="Disordered" evidence="1">
    <location>
        <begin position="84"/>
        <end position="109"/>
    </location>
</feature>
<dbReference type="OrthoDB" id="8005230at2"/>
<feature type="compositionally biased region" description="Polar residues" evidence="1">
    <location>
        <begin position="100"/>
        <end position="109"/>
    </location>
</feature>
<gene>
    <name evidence="2" type="ORF">SAMN05192565_12739</name>
</gene>
<dbReference type="STRING" id="582675.SAMN05192565_12739"/>
<name>A0A1I2WU61_9HYPH</name>
<organism evidence="2 3">
    <name type="scientific">Methylobacterium gossipiicola</name>
    <dbReference type="NCBI Taxonomy" id="582675"/>
    <lineage>
        <taxon>Bacteria</taxon>
        <taxon>Pseudomonadati</taxon>
        <taxon>Pseudomonadota</taxon>
        <taxon>Alphaproteobacteria</taxon>
        <taxon>Hyphomicrobiales</taxon>
        <taxon>Methylobacteriaceae</taxon>
        <taxon>Methylobacterium</taxon>
    </lineage>
</organism>